<dbReference type="GO" id="GO:0000976">
    <property type="term" value="F:transcription cis-regulatory region binding"/>
    <property type="evidence" value="ECO:0007669"/>
    <property type="project" value="TreeGrafter"/>
</dbReference>
<organism evidence="7 8">
    <name type="scientific">Thermaerobacter subterraneus DSM 13965</name>
    <dbReference type="NCBI Taxonomy" id="867903"/>
    <lineage>
        <taxon>Bacteria</taxon>
        <taxon>Bacillati</taxon>
        <taxon>Bacillota</taxon>
        <taxon>Clostridia</taxon>
        <taxon>Eubacteriales</taxon>
        <taxon>Clostridiales Family XVII. Incertae Sedis</taxon>
        <taxon>Thermaerobacter</taxon>
    </lineage>
</organism>
<dbReference type="InterPro" id="IPR009057">
    <property type="entry name" value="Homeodomain-like_sf"/>
</dbReference>
<dbReference type="RefSeq" id="WP_006903837.1">
    <property type="nucleotide sequence ID" value="NZ_JH976535.1"/>
</dbReference>
<accession>K6P423</accession>
<evidence type="ECO:0000256" key="1">
    <source>
        <dbReference type="ARBA" id="ARBA00023015"/>
    </source>
</evidence>
<comment type="caution">
    <text evidence="7">The sequence shown here is derived from an EMBL/GenBank/DDBJ whole genome shotgun (WGS) entry which is preliminary data.</text>
</comment>
<dbReference type="AlphaFoldDB" id="K6P423"/>
<dbReference type="PROSITE" id="PS01081">
    <property type="entry name" value="HTH_TETR_1"/>
    <property type="match status" value="1"/>
</dbReference>
<dbReference type="Gene3D" id="1.10.357.10">
    <property type="entry name" value="Tetracycline Repressor, domain 2"/>
    <property type="match status" value="1"/>
</dbReference>
<dbReference type="InterPro" id="IPR023772">
    <property type="entry name" value="DNA-bd_HTH_TetR-type_CS"/>
</dbReference>
<feature type="domain" description="HTH tetR-type" evidence="6">
    <location>
        <begin position="9"/>
        <end position="69"/>
    </location>
</feature>
<evidence type="ECO:0000259" key="6">
    <source>
        <dbReference type="PROSITE" id="PS50977"/>
    </source>
</evidence>
<evidence type="ECO:0000256" key="3">
    <source>
        <dbReference type="ARBA" id="ARBA00023163"/>
    </source>
</evidence>
<keyword evidence="3" id="KW-0804">Transcription</keyword>
<keyword evidence="8" id="KW-1185">Reference proteome</keyword>
<dbReference type="OrthoDB" id="268339at2"/>
<dbReference type="PRINTS" id="PR00455">
    <property type="entry name" value="HTHTETR"/>
</dbReference>
<feature type="region of interest" description="Disordered" evidence="5">
    <location>
        <begin position="193"/>
        <end position="244"/>
    </location>
</feature>
<dbReference type="InterPro" id="IPR050109">
    <property type="entry name" value="HTH-type_TetR-like_transc_reg"/>
</dbReference>
<reference evidence="7" key="1">
    <citation type="submission" date="2010-10" db="EMBL/GenBank/DDBJ databases">
        <authorList>
            <consortium name="US DOE Joint Genome Institute (JGI-PGF)"/>
            <person name="Lucas S."/>
            <person name="Copeland A."/>
            <person name="Lapidus A."/>
            <person name="Bruce D."/>
            <person name="Goodwin L."/>
            <person name="Pitluck S."/>
            <person name="Kyrpides N."/>
            <person name="Mavromatis K."/>
            <person name="Detter J.C."/>
            <person name="Han C."/>
            <person name="Land M."/>
            <person name="Hauser L."/>
            <person name="Markowitz V."/>
            <person name="Cheng J.-F."/>
            <person name="Hugenholtz P."/>
            <person name="Woyke T."/>
            <person name="Wu D."/>
            <person name="Pukall R."/>
            <person name="Wahrenburg C."/>
            <person name="Brambilla E."/>
            <person name="Klenk H.-P."/>
            <person name="Eisen J.A."/>
        </authorList>
    </citation>
    <scope>NUCLEOTIDE SEQUENCE [LARGE SCALE GENOMIC DNA]</scope>
    <source>
        <strain evidence="7">DSM 13965</strain>
    </source>
</reference>
<feature type="compositionally biased region" description="Pro residues" evidence="5">
    <location>
        <begin position="207"/>
        <end position="228"/>
    </location>
</feature>
<dbReference type="PROSITE" id="PS50977">
    <property type="entry name" value="HTH_TETR_2"/>
    <property type="match status" value="1"/>
</dbReference>
<dbReference type="Pfam" id="PF00440">
    <property type="entry name" value="TetR_N"/>
    <property type="match status" value="1"/>
</dbReference>
<feature type="DNA-binding region" description="H-T-H motif" evidence="4">
    <location>
        <begin position="32"/>
        <end position="51"/>
    </location>
</feature>
<dbReference type="Proteomes" id="UP000005710">
    <property type="component" value="Unassembled WGS sequence"/>
</dbReference>
<protein>
    <submittedName>
        <fullName evidence="7">Transcriptional regulator</fullName>
    </submittedName>
</protein>
<dbReference type="SUPFAM" id="SSF46689">
    <property type="entry name" value="Homeodomain-like"/>
    <property type="match status" value="1"/>
</dbReference>
<keyword evidence="2 4" id="KW-0238">DNA-binding</keyword>
<keyword evidence="1" id="KW-0805">Transcription regulation</keyword>
<dbReference type="InterPro" id="IPR001647">
    <property type="entry name" value="HTH_TetR"/>
</dbReference>
<dbReference type="eggNOG" id="COG1309">
    <property type="taxonomic scope" value="Bacteria"/>
</dbReference>
<dbReference type="PANTHER" id="PTHR30055:SF234">
    <property type="entry name" value="HTH-TYPE TRANSCRIPTIONAL REGULATOR BETI"/>
    <property type="match status" value="1"/>
</dbReference>
<dbReference type="STRING" id="867903.ThesuDRAFT_01565"/>
<evidence type="ECO:0000313" key="7">
    <source>
        <dbReference type="EMBL" id="EKP95805.1"/>
    </source>
</evidence>
<dbReference type="SUPFAM" id="SSF48498">
    <property type="entry name" value="Tetracyclin repressor-like, C-terminal domain"/>
    <property type="match status" value="1"/>
</dbReference>
<reference evidence="7" key="2">
    <citation type="submission" date="2012-10" db="EMBL/GenBank/DDBJ databases">
        <title>Improved high-quality draft of Thermaerobacter subterraneus C21, DSM 13965.</title>
        <authorList>
            <consortium name="DOE Joint Genome Institute"/>
            <person name="Eisen J."/>
            <person name="Huntemann M."/>
            <person name="Wei C.-L."/>
            <person name="Han J."/>
            <person name="Detter J.C."/>
            <person name="Han C."/>
            <person name="Tapia R."/>
            <person name="Chen A."/>
            <person name="Kyrpides N."/>
            <person name="Mavromatis K."/>
            <person name="Markowitz V."/>
            <person name="Szeto E."/>
            <person name="Ivanova N."/>
            <person name="Mikhailova N."/>
            <person name="Ovchinnikova G."/>
            <person name="Pagani I."/>
            <person name="Pati A."/>
            <person name="Goodwin L."/>
            <person name="Nordberg H.P."/>
            <person name="Cantor M.N."/>
            <person name="Hua S.X."/>
            <person name="Woyke T."/>
            <person name="Eisen J."/>
            <person name="Klenk H.-P."/>
        </authorList>
    </citation>
    <scope>NUCLEOTIDE SEQUENCE [LARGE SCALE GENOMIC DNA]</scope>
    <source>
        <strain evidence="7">DSM 13965</strain>
    </source>
</reference>
<sequence>MNLRQAQREAVRQALIREGMRLLARKGFAATTVDQIASAAGVAKGTFYNYFATKEDLALAALPPRLEALRRELEAAGAMPLRAALHHLLSRLVEWTQQVHPDVIWLWCIENLRRGANEPASRLLHRLVTDLCARGQARGELQDSRPPEELALDIEGIALARLAAWYHSGAPPGLLPHLLAAVDTYLAGAGLREEPAGRAGGSLPAAGPGPVPPPPPPDPNRQGPPPSSEGPEGTQAKGKESGGP</sequence>
<evidence type="ECO:0000313" key="8">
    <source>
        <dbReference type="Proteomes" id="UP000005710"/>
    </source>
</evidence>
<proteinExistence type="predicted"/>
<evidence type="ECO:0000256" key="5">
    <source>
        <dbReference type="SAM" id="MobiDB-lite"/>
    </source>
</evidence>
<gene>
    <name evidence="7" type="ORF">ThesuDRAFT_01565</name>
</gene>
<name>K6P423_9FIRM</name>
<dbReference type="EMBL" id="AENY02000002">
    <property type="protein sequence ID" value="EKP95805.1"/>
    <property type="molecule type" value="Genomic_DNA"/>
</dbReference>
<dbReference type="GO" id="GO:0003700">
    <property type="term" value="F:DNA-binding transcription factor activity"/>
    <property type="evidence" value="ECO:0007669"/>
    <property type="project" value="TreeGrafter"/>
</dbReference>
<evidence type="ECO:0000256" key="2">
    <source>
        <dbReference type="ARBA" id="ARBA00023125"/>
    </source>
</evidence>
<evidence type="ECO:0000256" key="4">
    <source>
        <dbReference type="PROSITE-ProRule" id="PRU00335"/>
    </source>
</evidence>
<dbReference type="InterPro" id="IPR036271">
    <property type="entry name" value="Tet_transcr_reg_TetR-rel_C_sf"/>
</dbReference>
<dbReference type="PANTHER" id="PTHR30055">
    <property type="entry name" value="HTH-TYPE TRANSCRIPTIONAL REGULATOR RUTR"/>
    <property type="match status" value="1"/>
</dbReference>
<dbReference type="HOGENOM" id="CLU_1164874_0_0_9"/>